<gene>
    <name evidence="1" type="ORF">PNEJI1_003483-RA</name>
</gene>
<dbReference type="EMBL" id="CAKM01000126">
    <property type="protein sequence ID" value="CCJ28826.1"/>
    <property type="molecule type" value="Genomic_DNA"/>
</dbReference>
<comment type="caution">
    <text evidence="1">The sequence shown here is derived from an EMBL/GenBank/DDBJ whole genome shotgun (WGS) entry which is preliminary data.</text>
</comment>
<dbReference type="AlphaFoldDB" id="L0P8V9"/>
<sequence>MYEDKENIIIRGIPQTPALGIGFSSKLECIDGPESKGLGGFPTGPLITPLRQRQILGGKDTNVKNVPVSVLDVKSSMLNPKLSALDSYLYTIPSELHAVSAKKQGIKPSSRFFHEKTPVCTTSKLNGSAIAENTEKIADPEYMPPRPKELEHDVPGFSPIDWSILQAWPHYRSYFNRLDDQGQSELERHNEAIFGNPTWEPVEISTSSKSFSTKVQSSTTKSFGYQKPTESFQRKCNTTSLNSKKKENIRSHPKRIVSSLDDFGLTFNEINLTDECFFQDGLFSFEF</sequence>
<reference evidence="1 2" key="1">
    <citation type="journal article" date="2012" name="MBio">
        <title>De novo assembly of the Pneumocystis jirovecii genome from a single bronchoalveolar lavage fluid specimen from a patient.</title>
        <authorList>
            <person name="Cisse O.H."/>
            <person name="Pagni M."/>
            <person name="Hauser P.M."/>
        </authorList>
    </citation>
    <scope>NUCLEOTIDE SEQUENCE [LARGE SCALE GENOMIC DNA]</scope>
    <source>
        <strain evidence="1 2">SE8</strain>
    </source>
</reference>
<accession>L0P8V9</accession>
<dbReference type="Proteomes" id="UP000010422">
    <property type="component" value="Unassembled WGS sequence"/>
</dbReference>
<name>L0P8V9_PNEJI</name>
<proteinExistence type="predicted"/>
<dbReference type="InParanoid" id="L0P8V9"/>
<organism evidence="2">
    <name type="scientific">Pneumocystis jirovecii</name>
    <name type="common">Human pneumocystis pneumonia agent</name>
    <dbReference type="NCBI Taxonomy" id="42068"/>
    <lineage>
        <taxon>Eukaryota</taxon>
        <taxon>Fungi</taxon>
        <taxon>Dikarya</taxon>
        <taxon>Ascomycota</taxon>
        <taxon>Taphrinomycotina</taxon>
        <taxon>Pneumocystomycetes</taxon>
        <taxon>Pneumocystaceae</taxon>
        <taxon>Pneumocystis</taxon>
    </lineage>
</organism>
<evidence type="ECO:0000313" key="1">
    <source>
        <dbReference type="EMBL" id="CCJ28826.1"/>
    </source>
</evidence>
<dbReference type="VEuPathDB" id="FungiDB:PNEJI1_003483-RA"/>
<protein>
    <submittedName>
        <fullName evidence="1">Uncharacterized protein</fullName>
    </submittedName>
</protein>
<evidence type="ECO:0000313" key="2">
    <source>
        <dbReference type="Proteomes" id="UP000010422"/>
    </source>
</evidence>